<feature type="region of interest" description="Disordered" evidence="1">
    <location>
        <begin position="46"/>
        <end position="66"/>
    </location>
</feature>
<proteinExistence type="predicted"/>
<gene>
    <name evidence="3" type="ORF">EubceDRAFT1_2754</name>
</gene>
<evidence type="ECO:0000313" key="4">
    <source>
        <dbReference type="Proteomes" id="UP000005753"/>
    </source>
</evidence>
<organism evidence="3 4">
    <name type="scientific">Eubacterium cellulosolvens (strain ATCC 43171 / JCM 9499 / 6)</name>
    <name type="common">Cillobacterium cellulosolvens</name>
    <dbReference type="NCBI Taxonomy" id="633697"/>
    <lineage>
        <taxon>Bacteria</taxon>
        <taxon>Bacillati</taxon>
        <taxon>Bacillota</taxon>
        <taxon>Clostridia</taxon>
        <taxon>Eubacteriales</taxon>
        <taxon>Eubacteriaceae</taxon>
        <taxon>Eubacterium</taxon>
    </lineage>
</organism>
<accession>I5AXD2</accession>
<keyword evidence="2" id="KW-0812">Transmembrane</keyword>
<dbReference type="EMBL" id="CM001487">
    <property type="protein sequence ID" value="EIM58455.1"/>
    <property type="molecule type" value="Genomic_DNA"/>
</dbReference>
<dbReference type="Proteomes" id="UP000005753">
    <property type="component" value="Chromosome"/>
</dbReference>
<dbReference type="OrthoDB" id="9811830at2"/>
<reference evidence="3 4" key="1">
    <citation type="submission" date="2010-08" db="EMBL/GenBank/DDBJ databases">
        <authorList>
            <consortium name="US DOE Joint Genome Institute (JGI-PGF)"/>
            <person name="Lucas S."/>
            <person name="Copeland A."/>
            <person name="Lapidus A."/>
            <person name="Cheng J.-F."/>
            <person name="Bruce D."/>
            <person name="Goodwin L."/>
            <person name="Pitluck S."/>
            <person name="Land M.L."/>
            <person name="Hauser L."/>
            <person name="Chang Y.-J."/>
            <person name="Anderson I.J."/>
            <person name="Johnson E."/>
            <person name="Mulhopadhyay B."/>
            <person name="Kyrpides N."/>
            <person name="Woyke T.J."/>
        </authorList>
    </citation>
    <scope>NUCLEOTIDE SEQUENCE [LARGE SCALE GENOMIC DNA]</scope>
    <source>
        <strain evidence="3 4">6</strain>
    </source>
</reference>
<keyword evidence="2" id="KW-1133">Transmembrane helix</keyword>
<evidence type="ECO:0000256" key="1">
    <source>
        <dbReference type="SAM" id="MobiDB-lite"/>
    </source>
</evidence>
<feature type="compositionally biased region" description="Low complexity" evidence="1">
    <location>
        <begin position="48"/>
        <end position="66"/>
    </location>
</feature>
<dbReference type="STRING" id="633697.EubceDRAFT1_2754"/>
<name>I5AXD2_EUBC6</name>
<dbReference type="AlphaFoldDB" id="I5AXD2"/>
<reference evidence="3 4" key="2">
    <citation type="submission" date="2012-02" db="EMBL/GenBank/DDBJ databases">
        <title>Improved High-Quality Draft sequence of Eubacterium cellulosolvens 6.</title>
        <authorList>
            <consortium name="US DOE Joint Genome Institute"/>
            <person name="Lucas S."/>
            <person name="Han J."/>
            <person name="Lapidus A."/>
            <person name="Cheng J.-F."/>
            <person name="Goodwin L."/>
            <person name="Pitluck S."/>
            <person name="Peters L."/>
            <person name="Mikhailova N."/>
            <person name="Gu W."/>
            <person name="Detter J.C."/>
            <person name="Han C."/>
            <person name="Tapia R."/>
            <person name="Land M."/>
            <person name="Hauser L."/>
            <person name="Kyrpides N."/>
            <person name="Ivanova N."/>
            <person name="Pagani I."/>
            <person name="Johnson E."/>
            <person name="Mukhopadhyay B."/>
            <person name="Anderson I."/>
            <person name="Woyke T."/>
        </authorList>
    </citation>
    <scope>NUCLEOTIDE SEQUENCE [LARGE SCALE GENOMIC DNA]</scope>
    <source>
        <strain evidence="3 4">6</strain>
    </source>
</reference>
<keyword evidence="2" id="KW-0472">Membrane</keyword>
<evidence type="ECO:0000313" key="3">
    <source>
        <dbReference type="EMBL" id="EIM58455.1"/>
    </source>
</evidence>
<protein>
    <submittedName>
        <fullName evidence="3">Uncharacterized protein</fullName>
    </submittedName>
</protein>
<sequence>MFKNYFATINETKTETKKVFLLEIITAACLGLVIGMLISPRKNVMIGSKNKGNGCNNNASANDKDE</sequence>
<keyword evidence="4" id="KW-1185">Reference proteome</keyword>
<evidence type="ECO:0000256" key="2">
    <source>
        <dbReference type="SAM" id="Phobius"/>
    </source>
</evidence>
<dbReference type="HOGENOM" id="CLU_2824670_0_0_9"/>
<feature type="transmembrane region" description="Helical" evidence="2">
    <location>
        <begin position="20"/>
        <end position="39"/>
    </location>
</feature>